<gene>
    <name evidence="1" type="ORF">A4R43_20695</name>
</gene>
<dbReference type="Proteomes" id="UP000250434">
    <property type="component" value="Chromosome"/>
</dbReference>
<organism evidence="1 2">
    <name type="scientific">Amycolatopsis albispora</name>
    <dbReference type="NCBI Taxonomy" id="1804986"/>
    <lineage>
        <taxon>Bacteria</taxon>
        <taxon>Bacillati</taxon>
        <taxon>Actinomycetota</taxon>
        <taxon>Actinomycetes</taxon>
        <taxon>Pseudonocardiales</taxon>
        <taxon>Pseudonocardiaceae</taxon>
        <taxon>Amycolatopsis</taxon>
    </lineage>
</organism>
<evidence type="ECO:0000313" key="1">
    <source>
        <dbReference type="EMBL" id="AXB44622.1"/>
    </source>
</evidence>
<accession>A0A344L998</accession>
<dbReference type="InterPro" id="IPR036890">
    <property type="entry name" value="HATPase_C_sf"/>
</dbReference>
<reference evidence="1 2" key="1">
    <citation type="submission" date="2016-04" db="EMBL/GenBank/DDBJ databases">
        <title>Complete genome sequence and analysis of deep-sea sediment isolate, Amycolatopsis sp. WP1.</title>
        <authorList>
            <person name="Wang H."/>
            <person name="Chen S."/>
            <person name="Wu Q."/>
        </authorList>
    </citation>
    <scope>NUCLEOTIDE SEQUENCE [LARGE SCALE GENOMIC DNA]</scope>
    <source>
        <strain evidence="1 2">WP1</strain>
    </source>
</reference>
<name>A0A344L998_9PSEU</name>
<dbReference type="OrthoDB" id="3334481at2"/>
<dbReference type="InterPro" id="IPR036513">
    <property type="entry name" value="STAS_dom_sf"/>
</dbReference>
<dbReference type="AlphaFoldDB" id="A0A344L998"/>
<dbReference type="SUPFAM" id="SSF55874">
    <property type="entry name" value="ATPase domain of HSP90 chaperone/DNA topoisomerase II/histidine kinase"/>
    <property type="match status" value="1"/>
</dbReference>
<dbReference type="EMBL" id="CP015163">
    <property type="protein sequence ID" value="AXB44622.1"/>
    <property type="molecule type" value="Genomic_DNA"/>
</dbReference>
<sequence length="279" mass="30029">MRIELAGRWPLLRRLRLVEPAAGSLILDARRLTFASPLDLAAMVALARSAEAGGDRVRLIAPRDHNVTSYLERLDVISNLPVGAEVVGALAGGPRADRADSLLEVAHLTPDDADRLLDRLGRVFTSRYGPRGRRYFAAVGELVDNAISHGRSDLGAFIAAQVYTGTTSGRPGIEFAVCDTGIGVRAHLSRNLANEVPADDVAALKTALRPGVTGTQEERGHGLNDLWRAVPETGFARLQLRSGKGLASVVGHGGTRRPRCVLDEVDVPGTWAWLRVRPY</sequence>
<dbReference type="RefSeq" id="WP_113693876.1">
    <property type="nucleotide sequence ID" value="NZ_CP015163.1"/>
</dbReference>
<evidence type="ECO:0008006" key="3">
    <source>
        <dbReference type="Google" id="ProtNLM"/>
    </source>
</evidence>
<dbReference type="KEGG" id="aab:A4R43_20695"/>
<protein>
    <recommendedName>
        <fullName evidence="3">STAS domain-containing protein</fullName>
    </recommendedName>
</protein>
<evidence type="ECO:0000313" key="2">
    <source>
        <dbReference type="Proteomes" id="UP000250434"/>
    </source>
</evidence>
<dbReference type="Gene3D" id="3.30.750.24">
    <property type="entry name" value="STAS domain"/>
    <property type="match status" value="1"/>
</dbReference>
<keyword evidence="2" id="KW-1185">Reference proteome</keyword>
<proteinExistence type="predicted"/>